<dbReference type="PROSITE" id="PS50887">
    <property type="entry name" value="GGDEF"/>
    <property type="match status" value="1"/>
</dbReference>
<feature type="transmembrane region" description="Helical" evidence="6">
    <location>
        <begin position="293"/>
        <end position="312"/>
    </location>
</feature>
<protein>
    <submittedName>
        <fullName evidence="8">Sensor domain-containing diguanylate cyclase</fullName>
    </submittedName>
</protein>
<organism evidence="8 9">
    <name type="scientific">Paenibacillus radicis</name>
    <name type="common">ex Xue et al. 2023</name>
    <dbReference type="NCBI Taxonomy" id="2972489"/>
    <lineage>
        <taxon>Bacteria</taxon>
        <taxon>Bacillati</taxon>
        <taxon>Bacillota</taxon>
        <taxon>Bacilli</taxon>
        <taxon>Bacillales</taxon>
        <taxon>Paenibacillaceae</taxon>
        <taxon>Paenibacillus</taxon>
    </lineage>
</organism>
<evidence type="ECO:0000256" key="6">
    <source>
        <dbReference type="SAM" id="Phobius"/>
    </source>
</evidence>
<dbReference type="InterPro" id="IPR000160">
    <property type="entry name" value="GGDEF_dom"/>
</dbReference>
<keyword evidence="2" id="KW-1003">Cell membrane</keyword>
<evidence type="ECO:0000256" key="2">
    <source>
        <dbReference type="ARBA" id="ARBA00022475"/>
    </source>
</evidence>
<dbReference type="EMBL" id="JANQBD010000019">
    <property type="protein sequence ID" value="MCR8634301.1"/>
    <property type="molecule type" value="Genomic_DNA"/>
</dbReference>
<dbReference type="InterPro" id="IPR050469">
    <property type="entry name" value="Diguanylate_Cyclase"/>
</dbReference>
<sequence>MLRVIKASQQRKISLATLLTGLVSLSVLLTLTILLIASYQSSKKSLIDTTLTLNLTNASKMSQTIDSLFKSMRSSLYKSATFYSNMSSMTEDEIYSNLELIRYSSNYFNSIALVDETGLVRSMSPKSIGSAGKYITTEESKTALALQQPYLSKPYIAATTGRLLVFMSEPIYDMNGTYRGYISGTIYLQEENILNMIFRSNPTDEIGSHFYIVENEGRLLFHQDTNRIGEDISANQVVRKLIQGQSGHEQTVSLKGEALLAGYVKVPANGWGVVVASPIDVVNDQLEQHIGAVLLYMMLPFLMLLLVVIGFARKLAKPFVTLADLVSKIGRDKVEIPEIKQHWNREADLLTKSIRYAISDIKKQTDQLTHEAMTDPLTGLTNRRTLEIIMHQWMEEQTPFSIIIMDIDRFKSINDTYGHQAGDEVLKHFAQIITSTVRPGDVCCRFGGEEFIALISHAAIDEAFLVAERIRHTLEKNIHPIGQPITVSQGIAHYPSHSASAEELIHMADQALYKAKQSGRNQTHIAKFR</sequence>
<dbReference type="InterPro" id="IPR043128">
    <property type="entry name" value="Rev_trsase/Diguanyl_cyclase"/>
</dbReference>
<dbReference type="SMART" id="SM00267">
    <property type="entry name" value="GGDEF"/>
    <property type="match status" value="1"/>
</dbReference>
<dbReference type="Pfam" id="PF02743">
    <property type="entry name" value="dCache_1"/>
    <property type="match status" value="1"/>
</dbReference>
<dbReference type="Proteomes" id="UP001300012">
    <property type="component" value="Unassembled WGS sequence"/>
</dbReference>
<dbReference type="Gene3D" id="3.30.450.20">
    <property type="entry name" value="PAS domain"/>
    <property type="match status" value="2"/>
</dbReference>
<evidence type="ECO:0000313" key="9">
    <source>
        <dbReference type="Proteomes" id="UP001300012"/>
    </source>
</evidence>
<dbReference type="NCBIfam" id="TIGR00254">
    <property type="entry name" value="GGDEF"/>
    <property type="match status" value="1"/>
</dbReference>
<comment type="caution">
    <text evidence="8">The sequence shown here is derived from an EMBL/GenBank/DDBJ whole genome shotgun (WGS) entry which is preliminary data.</text>
</comment>
<dbReference type="SUPFAM" id="SSF103190">
    <property type="entry name" value="Sensory domain-like"/>
    <property type="match status" value="1"/>
</dbReference>
<keyword evidence="9" id="KW-1185">Reference proteome</keyword>
<dbReference type="PANTHER" id="PTHR45138">
    <property type="entry name" value="REGULATORY COMPONENTS OF SENSORY TRANSDUCTION SYSTEM"/>
    <property type="match status" value="1"/>
</dbReference>
<name>A0ABT1YMA2_9BACL</name>
<dbReference type="CDD" id="cd18773">
    <property type="entry name" value="PDC1_HK_sensor"/>
    <property type="match status" value="1"/>
</dbReference>
<evidence type="ECO:0000256" key="5">
    <source>
        <dbReference type="ARBA" id="ARBA00023136"/>
    </source>
</evidence>
<dbReference type="SUPFAM" id="SSF55073">
    <property type="entry name" value="Nucleotide cyclase"/>
    <property type="match status" value="1"/>
</dbReference>
<evidence type="ECO:0000256" key="3">
    <source>
        <dbReference type="ARBA" id="ARBA00022692"/>
    </source>
</evidence>
<proteinExistence type="predicted"/>
<evidence type="ECO:0000256" key="1">
    <source>
        <dbReference type="ARBA" id="ARBA00004651"/>
    </source>
</evidence>
<dbReference type="Gene3D" id="3.30.70.270">
    <property type="match status" value="1"/>
</dbReference>
<reference evidence="8 9" key="1">
    <citation type="submission" date="2022-08" db="EMBL/GenBank/DDBJ databases">
        <title>Paenibacillus endoradicis sp. nov., Paenibacillus radicibacter sp. nov and Paenibacillus pararadicis sp. nov., three cold-adapted plant growth-promoting bacteria isolated from root of Larix gmelinii in Great Khingan.</title>
        <authorList>
            <person name="Xue H."/>
        </authorList>
    </citation>
    <scope>NUCLEOTIDE SEQUENCE [LARGE SCALE GENOMIC DNA]</scope>
    <source>
        <strain evidence="8 9">N5-1-1-5</strain>
    </source>
</reference>
<dbReference type="RefSeq" id="WP_258215863.1">
    <property type="nucleotide sequence ID" value="NZ_JANQBD010000019.1"/>
</dbReference>
<dbReference type="Pfam" id="PF00990">
    <property type="entry name" value="GGDEF"/>
    <property type="match status" value="1"/>
</dbReference>
<keyword evidence="5 6" id="KW-0472">Membrane</keyword>
<comment type="subcellular location">
    <subcellularLocation>
        <location evidence="1">Cell membrane</location>
        <topology evidence="1">Multi-pass membrane protein</topology>
    </subcellularLocation>
</comment>
<dbReference type="InterPro" id="IPR029151">
    <property type="entry name" value="Sensor-like_sf"/>
</dbReference>
<keyword evidence="4 6" id="KW-1133">Transmembrane helix</keyword>
<feature type="domain" description="GGDEF" evidence="7">
    <location>
        <begin position="398"/>
        <end position="528"/>
    </location>
</feature>
<dbReference type="PANTHER" id="PTHR45138:SF9">
    <property type="entry name" value="DIGUANYLATE CYCLASE DGCM-RELATED"/>
    <property type="match status" value="1"/>
</dbReference>
<evidence type="ECO:0000313" key="8">
    <source>
        <dbReference type="EMBL" id="MCR8634301.1"/>
    </source>
</evidence>
<evidence type="ECO:0000256" key="4">
    <source>
        <dbReference type="ARBA" id="ARBA00022989"/>
    </source>
</evidence>
<dbReference type="InterPro" id="IPR029787">
    <property type="entry name" value="Nucleotide_cyclase"/>
</dbReference>
<keyword evidence="3 6" id="KW-0812">Transmembrane</keyword>
<dbReference type="InterPro" id="IPR033479">
    <property type="entry name" value="dCache_1"/>
</dbReference>
<evidence type="ECO:0000259" key="7">
    <source>
        <dbReference type="PROSITE" id="PS50887"/>
    </source>
</evidence>
<gene>
    <name evidence="8" type="ORF">NV381_24220</name>
</gene>
<accession>A0ABT1YMA2</accession>
<feature type="transmembrane region" description="Helical" evidence="6">
    <location>
        <begin position="12"/>
        <end position="37"/>
    </location>
</feature>
<dbReference type="CDD" id="cd01949">
    <property type="entry name" value="GGDEF"/>
    <property type="match status" value="1"/>
</dbReference>